<accession>A0A6J7U815</accession>
<dbReference type="EMBL" id="CAFBQN010000111">
    <property type="protein sequence ID" value="CAB5061985.1"/>
    <property type="molecule type" value="Genomic_DNA"/>
</dbReference>
<name>A0A6J7U815_9ZZZZ</name>
<reference evidence="1" key="1">
    <citation type="submission" date="2020-05" db="EMBL/GenBank/DDBJ databases">
        <authorList>
            <person name="Chiriac C."/>
            <person name="Salcher M."/>
            <person name="Ghai R."/>
            <person name="Kavagutti S V."/>
        </authorList>
    </citation>
    <scope>NUCLEOTIDE SEQUENCE</scope>
</reference>
<dbReference type="AlphaFoldDB" id="A0A6J7U815"/>
<sequence length="59" mass="6425">MMPIPVKAAVDVWPTASFTPLNETVPIVAKAIMMAKDRPMSPIRFITNAFLDAVAYAGF</sequence>
<proteinExistence type="predicted"/>
<gene>
    <name evidence="1" type="ORF">UFOPK4319_01072</name>
</gene>
<protein>
    <submittedName>
        <fullName evidence="1">Unannotated protein</fullName>
    </submittedName>
</protein>
<evidence type="ECO:0000313" key="1">
    <source>
        <dbReference type="EMBL" id="CAB5061985.1"/>
    </source>
</evidence>
<organism evidence="1">
    <name type="scientific">freshwater metagenome</name>
    <dbReference type="NCBI Taxonomy" id="449393"/>
    <lineage>
        <taxon>unclassified sequences</taxon>
        <taxon>metagenomes</taxon>
        <taxon>ecological metagenomes</taxon>
    </lineage>
</organism>